<protein>
    <submittedName>
        <fullName evidence="1">Uncharacterized protein</fullName>
    </submittedName>
</protein>
<dbReference type="HOGENOM" id="CLU_2927006_0_0_1"/>
<proteinExistence type="predicted"/>
<name>K3ZGL0_SETIT</name>
<reference evidence="1" key="2">
    <citation type="submission" date="2018-08" db="UniProtKB">
        <authorList>
            <consortium name="EnsemblPlants"/>
        </authorList>
    </citation>
    <scope>IDENTIFICATION</scope>
    <source>
        <strain evidence="1">Yugu1</strain>
    </source>
</reference>
<organism evidence="1 2">
    <name type="scientific">Setaria italica</name>
    <name type="common">Foxtail millet</name>
    <name type="synonym">Panicum italicum</name>
    <dbReference type="NCBI Taxonomy" id="4555"/>
    <lineage>
        <taxon>Eukaryota</taxon>
        <taxon>Viridiplantae</taxon>
        <taxon>Streptophyta</taxon>
        <taxon>Embryophyta</taxon>
        <taxon>Tracheophyta</taxon>
        <taxon>Spermatophyta</taxon>
        <taxon>Magnoliopsida</taxon>
        <taxon>Liliopsida</taxon>
        <taxon>Poales</taxon>
        <taxon>Poaceae</taxon>
        <taxon>PACMAD clade</taxon>
        <taxon>Panicoideae</taxon>
        <taxon>Panicodae</taxon>
        <taxon>Paniceae</taxon>
        <taxon>Cenchrinae</taxon>
        <taxon>Setaria</taxon>
    </lineage>
</organism>
<sequence>MIDTRLMRWQLVLVAQMLCQLTLVCLPFMWRQPTLSELTVPGRILLSWSPMKSSLSGWSLL</sequence>
<reference evidence="2" key="1">
    <citation type="journal article" date="2012" name="Nat. Biotechnol.">
        <title>Reference genome sequence of the model plant Setaria.</title>
        <authorList>
            <person name="Bennetzen J.L."/>
            <person name="Schmutz J."/>
            <person name="Wang H."/>
            <person name="Percifield R."/>
            <person name="Hawkins J."/>
            <person name="Pontaroli A.C."/>
            <person name="Estep M."/>
            <person name="Feng L."/>
            <person name="Vaughn J.N."/>
            <person name="Grimwood J."/>
            <person name="Jenkins J."/>
            <person name="Barry K."/>
            <person name="Lindquist E."/>
            <person name="Hellsten U."/>
            <person name="Deshpande S."/>
            <person name="Wang X."/>
            <person name="Wu X."/>
            <person name="Mitros T."/>
            <person name="Triplett J."/>
            <person name="Yang X."/>
            <person name="Ye C.Y."/>
            <person name="Mauro-Herrera M."/>
            <person name="Wang L."/>
            <person name="Li P."/>
            <person name="Sharma M."/>
            <person name="Sharma R."/>
            <person name="Ronald P.C."/>
            <person name="Panaud O."/>
            <person name="Kellogg E.A."/>
            <person name="Brutnell T.P."/>
            <person name="Doust A.N."/>
            <person name="Tuskan G.A."/>
            <person name="Rokhsar D."/>
            <person name="Devos K.M."/>
        </authorList>
    </citation>
    <scope>NUCLEOTIDE SEQUENCE [LARGE SCALE GENOMIC DNA]</scope>
    <source>
        <strain evidence="2">cv. Yugu1</strain>
    </source>
</reference>
<keyword evidence="2" id="KW-1185">Reference proteome</keyword>
<evidence type="ECO:0000313" key="2">
    <source>
        <dbReference type="Proteomes" id="UP000004995"/>
    </source>
</evidence>
<dbReference type="EnsemblPlants" id="KQL16264">
    <property type="protein sequence ID" value="KQL16264"/>
    <property type="gene ID" value="SETIT_025712mg"/>
</dbReference>
<evidence type="ECO:0000313" key="1">
    <source>
        <dbReference type="EnsemblPlants" id="KQL16264"/>
    </source>
</evidence>
<dbReference type="Proteomes" id="UP000004995">
    <property type="component" value="Unassembled WGS sequence"/>
</dbReference>
<accession>K3ZGL0</accession>
<dbReference type="InParanoid" id="K3ZGL0"/>
<dbReference type="Gramene" id="KQL16264">
    <property type="protein sequence ID" value="KQL16264"/>
    <property type="gene ID" value="SETIT_025712mg"/>
</dbReference>
<dbReference type="EMBL" id="AGNK02001911">
    <property type="status" value="NOT_ANNOTATED_CDS"/>
    <property type="molecule type" value="Genomic_DNA"/>
</dbReference>
<dbReference type="AlphaFoldDB" id="K3ZGL0"/>